<comment type="caution">
    <text evidence="2">The sequence shown here is derived from an EMBL/GenBank/DDBJ whole genome shotgun (WGS) entry which is preliminary data.</text>
</comment>
<feature type="transmembrane region" description="Helical" evidence="1">
    <location>
        <begin position="188"/>
        <end position="209"/>
    </location>
</feature>
<dbReference type="EMBL" id="PVZG01000028">
    <property type="protein sequence ID" value="PRY19817.1"/>
    <property type="molecule type" value="Genomic_DNA"/>
</dbReference>
<keyword evidence="3" id="KW-1185">Reference proteome</keyword>
<evidence type="ECO:0000256" key="1">
    <source>
        <dbReference type="SAM" id="Phobius"/>
    </source>
</evidence>
<keyword evidence="1" id="KW-0472">Membrane</keyword>
<dbReference type="InterPro" id="IPR025333">
    <property type="entry name" value="DUF4239"/>
</dbReference>
<dbReference type="Proteomes" id="UP000239209">
    <property type="component" value="Unassembled WGS sequence"/>
</dbReference>
<protein>
    <submittedName>
        <fullName evidence="2">Uncharacterized protein DUF4239</fullName>
    </submittedName>
</protein>
<evidence type="ECO:0000313" key="3">
    <source>
        <dbReference type="Proteomes" id="UP000239209"/>
    </source>
</evidence>
<keyword evidence="1" id="KW-1133">Transmembrane helix</keyword>
<feature type="transmembrane region" description="Helical" evidence="1">
    <location>
        <begin position="216"/>
        <end position="234"/>
    </location>
</feature>
<reference evidence="2 3" key="1">
    <citation type="submission" date="2018-03" db="EMBL/GenBank/DDBJ databases">
        <title>Genomic Encyclopedia of Archaeal and Bacterial Type Strains, Phase II (KMG-II): from individual species to whole genera.</title>
        <authorList>
            <person name="Goeker M."/>
        </authorList>
    </citation>
    <scope>NUCLEOTIDE SEQUENCE [LARGE SCALE GENOMIC DNA]</scope>
    <source>
        <strain evidence="2 3">DSM 45348</strain>
    </source>
</reference>
<gene>
    <name evidence="2" type="ORF">CLV70_12830</name>
</gene>
<evidence type="ECO:0000313" key="2">
    <source>
        <dbReference type="EMBL" id="PRY19817.1"/>
    </source>
</evidence>
<feature type="transmembrane region" description="Helical" evidence="1">
    <location>
        <begin position="50"/>
        <end position="72"/>
    </location>
</feature>
<sequence length="262" mass="28781">MELWLVQDVPAWLVGTVLILALPAATLGLDRLVRRTLPHSRLGPHNEVTGVIVSVVGVAYAIVIGLCVVSLWEGYTDAKDNSRDEAANLAALVPAGAVFGPATQQRITDEVVRYETDIVTDWHTRREQGPERRRTADLGELTATVGALQATTEAQRAFVLDAVTRIGQAEAYHHDSDAEAHDQRMSNVMWLGVLLSTAVIIAMSLFFGLDDNVLRRILLVLCSAVIATNLFLIIEMNYPYYGSFAVTPDAYEQVIADLRARR</sequence>
<feature type="transmembrane region" description="Helical" evidence="1">
    <location>
        <begin position="12"/>
        <end position="29"/>
    </location>
</feature>
<organism evidence="2 3">
    <name type="scientific">Pseudosporangium ferrugineum</name>
    <dbReference type="NCBI Taxonomy" id="439699"/>
    <lineage>
        <taxon>Bacteria</taxon>
        <taxon>Bacillati</taxon>
        <taxon>Actinomycetota</taxon>
        <taxon>Actinomycetes</taxon>
        <taxon>Micromonosporales</taxon>
        <taxon>Micromonosporaceae</taxon>
        <taxon>Pseudosporangium</taxon>
    </lineage>
</organism>
<keyword evidence="1" id="KW-0812">Transmembrane</keyword>
<accession>A0A2T0RF79</accession>
<dbReference type="RefSeq" id="WP_106130885.1">
    <property type="nucleotide sequence ID" value="NZ_PVZG01000028.1"/>
</dbReference>
<dbReference type="AlphaFoldDB" id="A0A2T0RF79"/>
<name>A0A2T0RF79_9ACTN</name>
<dbReference type="OrthoDB" id="940913at2"/>
<dbReference type="Pfam" id="PF14023">
    <property type="entry name" value="Bestrophin-like"/>
    <property type="match status" value="1"/>
</dbReference>
<proteinExistence type="predicted"/>